<evidence type="ECO:0000313" key="1">
    <source>
        <dbReference type="Proteomes" id="UP000095286"/>
    </source>
</evidence>
<organism evidence="1 2">
    <name type="scientific">Rhabditophanes sp. KR3021</name>
    <dbReference type="NCBI Taxonomy" id="114890"/>
    <lineage>
        <taxon>Eukaryota</taxon>
        <taxon>Metazoa</taxon>
        <taxon>Ecdysozoa</taxon>
        <taxon>Nematoda</taxon>
        <taxon>Chromadorea</taxon>
        <taxon>Rhabditida</taxon>
        <taxon>Tylenchina</taxon>
        <taxon>Panagrolaimomorpha</taxon>
        <taxon>Strongyloidoidea</taxon>
        <taxon>Alloionematidae</taxon>
        <taxon>Rhabditophanes</taxon>
    </lineage>
</organism>
<accession>A0AC35TPU4</accession>
<name>A0AC35TPU4_9BILA</name>
<dbReference type="Proteomes" id="UP000095286">
    <property type="component" value="Unplaced"/>
</dbReference>
<protein>
    <submittedName>
        <fullName evidence="2">Uncharacterized protein</fullName>
    </submittedName>
</protein>
<proteinExistence type="predicted"/>
<sequence length="477" mass="55946">MKKVLLKSFRFHQFLVYLVIIVLIFGSIGLIVLIHEEQNYPSIVKISKRVYSSNQAIKTLKNYFKINCKALLDGDKNALDEISKNRILYDDSLDHLPMTCKDIRSRGYYRTKPSSTIEANFPIAYARNVYTDYYVLELQFLIGYAPQNHYCFVIDKKQDFTFHNKMRSLASCFSNIYLIDNEFELKSDGTNGQKAFYRCMEVLKNKKWNYIFLLQNDDIPLKTNRELVEILTIFNGTVDAEFANVGDFRTSRINAKNDWTYKGLNFFKKDDKRLNDTEAMSKSILFQKGYSVATLSRPAADYILNTLDITSFLNQVDDGHFGNDEMIWPTLFGDEFLNIPGHIDKPCMAKTVQFKDYFLLRKTFWAGEARCMDKFNRNGYCILASEQLSSMKSWPHLFANKFKKEFDYGGIFCWSQYIYNKTHYEGFTSIDKQYYENLPLVIYNNMRETYKNTTELCEYSLKTSKEKIKIKKLNFSG</sequence>
<dbReference type="WBParaSite" id="RSKR_0000259400.1">
    <property type="protein sequence ID" value="RSKR_0000259400.1"/>
    <property type="gene ID" value="RSKR_0000259400"/>
</dbReference>
<reference evidence="2" key="1">
    <citation type="submission" date="2016-11" db="UniProtKB">
        <authorList>
            <consortium name="WormBaseParasite"/>
        </authorList>
    </citation>
    <scope>IDENTIFICATION</scope>
    <source>
        <strain evidence="2">KR3021</strain>
    </source>
</reference>
<evidence type="ECO:0000313" key="2">
    <source>
        <dbReference type="WBParaSite" id="RSKR_0000259400.1"/>
    </source>
</evidence>